<dbReference type="eggNOG" id="COG2197">
    <property type="taxonomic scope" value="Bacteria"/>
</dbReference>
<dbReference type="CDD" id="cd06170">
    <property type="entry name" value="LuxR_C_like"/>
    <property type="match status" value="1"/>
</dbReference>
<dbReference type="InterPro" id="IPR051015">
    <property type="entry name" value="EvgA-like"/>
</dbReference>
<sequence length="275" mass="29921">MLSPAYIFDSSRLFREGTRLILGSSSFEVVGMGETLEDLHELPRMESLAVCVIGTVANVAILDFVTAVLSINPKVRVVVLADTYNHAEATAILDRGAKGYLHKGLSSESFIKALQLISEECSVISGWSVSSAGGRDDPRTPALPADKPDLRLLALDDAKSFALKQLALGDAIICPDAGSDVFDVHEHDAHMAAAPVQTTRIVNGVRNLSPREKSILKLVMGGESNKQIARRLEITESTVKVHIKTILRKIDVRNRTQAAIWAMADPDFLESRQHT</sequence>
<feature type="domain" description="HTH luxR-type" evidence="1">
    <location>
        <begin position="201"/>
        <end position="266"/>
    </location>
</feature>
<dbReference type="STRING" id="311403.Arad_7628"/>
<dbReference type="PANTHER" id="PTHR45566:SF1">
    <property type="entry name" value="HTH-TYPE TRANSCRIPTIONAL REGULATOR YHJB-RELATED"/>
    <property type="match status" value="1"/>
</dbReference>
<dbReference type="InterPro" id="IPR000792">
    <property type="entry name" value="Tscrpt_reg_LuxR_C"/>
</dbReference>
<dbReference type="GO" id="GO:0006355">
    <property type="term" value="P:regulation of DNA-templated transcription"/>
    <property type="evidence" value="ECO:0007669"/>
    <property type="project" value="InterPro"/>
</dbReference>
<accession>B9JNF6</accession>
<dbReference type="Proteomes" id="UP000001600">
    <property type="component" value="Chromosome 2"/>
</dbReference>
<dbReference type="InterPro" id="IPR016032">
    <property type="entry name" value="Sig_transdc_resp-reg_C-effctor"/>
</dbReference>
<dbReference type="EMBL" id="CP000629">
    <property type="protein sequence ID" value="ACM29087.1"/>
    <property type="molecule type" value="Genomic_DNA"/>
</dbReference>
<protein>
    <submittedName>
        <fullName evidence="2">Transcriptional regulator protein</fullName>
    </submittedName>
</protein>
<dbReference type="InterPro" id="IPR011006">
    <property type="entry name" value="CheY-like_superfamily"/>
</dbReference>
<dbReference type="Gene3D" id="3.40.50.2300">
    <property type="match status" value="1"/>
</dbReference>
<dbReference type="PRINTS" id="PR00038">
    <property type="entry name" value="HTHLUXR"/>
</dbReference>
<evidence type="ECO:0000259" key="1">
    <source>
        <dbReference type="PROSITE" id="PS50043"/>
    </source>
</evidence>
<dbReference type="PANTHER" id="PTHR45566">
    <property type="entry name" value="HTH-TYPE TRANSCRIPTIONAL REGULATOR YHJB-RELATED"/>
    <property type="match status" value="1"/>
</dbReference>
<dbReference type="GO" id="GO:0003677">
    <property type="term" value="F:DNA binding"/>
    <property type="evidence" value="ECO:0007669"/>
    <property type="project" value="InterPro"/>
</dbReference>
<evidence type="ECO:0000313" key="3">
    <source>
        <dbReference type="Proteomes" id="UP000001600"/>
    </source>
</evidence>
<name>B9JNF6_RHIR8</name>
<proteinExistence type="predicted"/>
<gene>
    <name evidence="2" type="ordered locus">Arad_7628</name>
</gene>
<dbReference type="SUPFAM" id="SSF46894">
    <property type="entry name" value="C-terminal effector domain of the bipartite response regulators"/>
    <property type="match status" value="1"/>
</dbReference>
<dbReference type="SUPFAM" id="SSF52172">
    <property type="entry name" value="CheY-like"/>
    <property type="match status" value="1"/>
</dbReference>
<evidence type="ECO:0000313" key="2">
    <source>
        <dbReference type="EMBL" id="ACM29087.1"/>
    </source>
</evidence>
<dbReference type="AlphaFoldDB" id="B9JNF6"/>
<dbReference type="InterPro" id="IPR036388">
    <property type="entry name" value="WH-like_DNA-bd_sf"/>
</dbReference>
<dbReference type="Pfam" id="PF00196">
    <property type="entry name" value="GerE"/>
    <property type="match status" value="1"/>
</dbReference>
<dbReference type="SMART" id="SM00421">
    <property type="entry name" value="HTH_LUXR"/>
    <property type="match status" value="1"/>
</dbReference>
<dbReference type="Gene3D" id="1.10.10.10">
    <property type="entry name" value="Winged helix-like DNA-binding domain superfamily/Winged helix DNA-binding domain"/>
    <property type="match status" value="1"/>
</dbReference>
<dbReference type="PROSITE" id="PS50043">
    <property type="entry name" value="HTH_LUXR_2"/>
    <property type="match status" value="1"/>
</dbReference>
<reference evidence="2 3" key="1">
    <citation type="journal article" date="2009" name="J. Bacteriol.">
        <title>Genome sequences of three Agrobacterium biovars help elucidate the evolution of multichromosome genomes in bacteria.</title>
        <authorList>
            <person name="Slater S.C."/>
            <person name="Goldman B.S."/>
            <person name="Goodner B."/>
            <person name="Setubal J.C."/>
            <person name="Farrand S.K."/>
            <person name="Nester E.W."/>
            <person name="Burr T.J."/>
            <person name="Banta L."/>
            <person name="Dickerman A.W."/>
            <person name="Paulsen I."/>
            <person name="Otten L."/>
            <person name="Suen G."/>
            <person name="Welch R."/>
            <person name="Almeida N.F."/>
            <person name="Arnold F."/>
            <person name="Burton O.T."/>
            <person name="Du Z."/>
            <person name="Ewing A."/>
            <person name="Godsy E."/>
            <person name="Heisel S."/>
            <person name="Houmiel K.L."/>
            <person name="Jhaveri J."/>
            <person name="Lu J."/>
            <person name="Miller N.M."/>
            <person name="Norton S."/>
            <person name="Chen Q."/>
            <person name="Phoolcharoen W."/>
            <person name="Ohlin V."/>
            <person name="Ondrusek D."/>
            <person name="Pride N."/>
            <person name="Stricklin S.L."/>
            <person name="Sun J."/>
            <person name="Wheeler C."/>
            <person name="Wilson L."/>
            <person name="Zhu H."/>
            <person name="Wood D.W."/>
        </authorList>
    </citation>
    <scope>NUCLEOTIDE SEQUENCE [LARGE SCALE GENOMIC DNA]</scope>
    <source>
        <strain evidence="3">K84 / ATCC BAA-868</strain>
    </source>
</reference>
<dbReference type="HOGENOM" id="CLU_000445_90_8_5"/>
<organism evidence="2 3">
    <name type="scientific">Rhizobium rhizogenes (strain K84 / ATCC BAA-868)</name>
    <name type="common">Agrobacterium radiobacter</name>
    <dbReference type="NCBI Taxonomy" id="311403"/>
    <lineage>
        <taxon>Bacteria</taxon>
        <taxon>Pseudomonadati</taxon>
        <taxon>Pseudomonadota</taxon>
        <taxon>Alphaproteobacteria</taxon>
        <taxon>Hyphomicrobiales</taxon>
        <taxon>Rhizobiaceae</taxon>
        <taxon>Rhizobium/Agrobacterium group</taxon>
        <taxon>Rhizobium</taxon>
    </lineage>
</organism>
<dbReference type="KEGG" id="ara:Arad_7628"/>